<dbReference type="AlphaFoldDB" id="A0A8H5NGN9"/>
<sequence length="480" mass="54220">MSHLSALNKNQIIAKINDGSFVLSDFSIDRCPKLETGEVSREALKQVYARMVEEVFKSFHLDKAQAIICFRKCVKTLVRGEPLQATSLSEYKGWKKVKKHLQTAIELQSQFGHHPCIPAPHLVSVIVVLTIRRLRINTDRFAEDNQTFARLFGHCRMSQWLPIAIKFNEQMCNEPFLLRTVQGVSEPELISQSQGDNDAWVVLISGPSPSGPRALPAQIVERIKELATPMDPYITIGRNEIAATDSSNSGGDESINVIMATTRAEALQSAAEVLGKLGQPGVPQEDLKLKLDIWLSQSNIRVMPRHIKNALSEWCKDYSPRWCELIRSCLDDDRETWILEREVPTASNLSIGKGGGSDFLRRYSRLAKEAFELKSSNPAEARRLMDRVYNNIRLFAANENQVRVRESAENCLQTEEDMARIATAVEQITTPLHNSKTDVTWVWSLCFQQLSNVTVEELQELETRHITEKEDQMCVTTVTG</sequence>
<name>A0A8H5NGN9_9HYPO</name>
<evidence type="ECO:0000313" key="2">
    <source>
        <dbReference type="Proteomes" id="UP000574317"/>
    </source>
</evidence>
<organism evidence="1 2">
    <name type="scientific">Fusarium napiforme</name>
    <dbReference type="NCBI Taxonomy" id="42672"/>
    <lineage>
        <taxon>Eukaryota</taxon>
        <taxon>Fungi</taxon>
        <taxon>Dikarya</taxon>
        <taxon>Ascomycota</taxon>
        <taxon>Pezizomycotina</taxon>
        <taxon>Sordariomycetes</taxon>
        <taxon>Hypocreomycetidae</taxon>
        <taxon>Hypocreales</taxon>
        <taxon>Nectriaceae</taxon>
        <taxon>Fusarium</taxon>
        <taxon>Fusarium fujikuroi species complex</taxon>
    </lineage>
</organism>
<accession>A0A8H5NGN9</accession>
<keyword evidence="2" id="KW-1185">Reference proteome</keyword>
<gene>
    <name evidence="1" type="ORF">FNAPI_1555</name>
</gene>
<proteinExistence type="predicted"/>
<dbReference type="Proteomes" id="UP000574317">
    <property type="component" value="Unassembled WGS sequence"/>
</dbReference>
<protein>
    <submittedName>
        <fullName evidence="1">Uncharacterized protein</fullName>
    </submittedName>
</protein>
<comment type="caution">
    <text evidence="1">The sequence shown here is derived from an EMBL/GenBank/DDBJ whole genome shotgun (WGS) entry which is preliminary data.</text>
</comment>
<reference evidence="1 2" key="1">
    <citation type="submission" date="2020-05" db="EMBL/GenBank/DDBJ databases">
        <title>Identification and distribution of gene clusters putatively required for synthesis of sphingolipid metabolism inhibitors in phylogenetically diverse species of the filamentous fungus Fusarium.</title>
        <authorList>
            <person name="Kim H.-S."/>
            <person name="Busman M."/>
            <person name="Brown D.W."/>
            <person name="Divon H."/>
            <person name="Uhlig S."/>
            <person name="Proctor R.H."/>
        </authorList>
    </citation>
    <scope>NUCLEOTIDE SEQUENCE [LARGE SCALE GENOMIC DNA]</scope>
    <source>
        <strain evidence="1 2">NRRL 25196</strain>
    </source>
</reference>
<evidence type="ECO:0000313" key="1">
    <source>
        <dbReference type="EMBL" id="KAF5565627.1"/>
    </source>
</evidence>
<dbReference type="EMBL" id="JAAOAO010000054">
    <property type="protein sequence ID" value="KAF5565627.1"/>
    <property type="molecule type" value="Genomic_DNA"/>
</dbReference>